<dbReference type="Gene3D" id="3.40.50.720">
    <property type="entry name" value="NAD(P)-binding Rossmann-like Domain"/>
    <property type="match status" value="1"/>
</dbReference>
<feature type="domain" description="NAD(P)-binding" evidence="1">
    <location>
        <begin position="7"/>
        <end position="190"/>
    </location>
</feature>
<sequence>MRIAVLGATGRVGRLVVEQALDRGHEAVALVRSPQRYAPPARGGVEVRQADVTRPQEFPELADVDVLVSALGIGKGDGPGTLLAGARLVAGLPVRTLWLGALGSGASTGAGGGIYHGVMKLFVGRELAEKGAADTIVLAGGATVFHAPDLWVGEVSAARRNVPLAQYPKPLLPPHASRATVAALMLDEAEAPTTGAAILVPTAGAA</sequence>
<name>A0A3N4R9I4_9ACTN</name>
<evidence type="ECO:0000313" key="2">
    <source>
        <dbReference type="EMBL" id="RPE29336.1"/>
    </source>
</evidence>
<dbReference type="InterPro" id="IPR036291">
    <property type="entry name" value="NAD(P)-bd_dom_sf"/>
</dbReference>
<dbReference type="PANTHER" id="PTHR43355:SF2">
    <property type="entry name" value="FLAVIN REDUCTASE (NADPH)"/>
    <property type="match status" value="1"/>
</dbReference>
<keyword evidence="3" id="KW-1185">Reference proteome</keyword>
<evidence type="ECO:0000313" key="3">
    <source>
        <dbReference type="Proteomes" id="UP000266906"/>
    </source>
</evidence>
<dbReference type="AlphaFoldDB" id="A0A3N4R9I4"/>
<dbReference type="PANTHER" id="PTHR43355">
    <property type="entry name" value="FLAVIN REDUCTASE (NADPH)"/>
    <property type="match status" value="1"/>
</dbReference>
<gene>
    <name evidence="2" type="ORF">EDD38_6491</name>
</gene>
<organism evidence="2 3">
    <name type="scientific">Kitasatospora cineracea</name>
    <dbReference type="NCBI Taxonomy" id="88074"/>
    <lineage>
        <taxon>Bacteria</taxon>
        <taxon>Bacillati</taxon>
        <taxon>Actinomycetota</taxon>
        <taxon>Actinomycetes</taxon>
        <taxon>Kitasatosporales</taxon>
        <taxon>Streptomycetaceae</taxon>
        <taxon>Kitasatospora</taxon>
    </lineage>
</organism>
<accession>A0A3N4R9I4</accession>
<dbReference type="RefSeq" id="WP_123820835.1">
    <property type="nucleotide sequence ID" value="NZ_RKQG01000002.1"/>
</dbReference>
<dbReference type="EMBL" id="RKQG01000002">
    <property type="protein sequence ID" value="RPE29336.1"/>
    <property type="molecule type" value="Genomic_DNA"/>
</dbReference>
<dbReference type="Proteomes" id="UP000266906">
    <property type="component" value="Unassembled WGS sequence"/>
</dbReference>
<protein>
    <recommendedName>
        <fullName evidence="1">NAD(P)-binding domain-containing protein</fullName>
    </recommendedName>
</protein>
<dbReference type="SUPFAM" id="SSF51735">
    <property type="entry name" value="NAD(P)-binding Rossmann-fold domains"/>
    <property type="match status" value="1"/>
</dbReference>
<comment type="caution">
    <text evidence="2">The sequence shown here is derived from an EMBL/GenBank/DDBJ whole genome shotgun (WGS) entry which is preliminary data.</text>
</comment>
<dbReference type="Pfam" id="PF13460">
    <property type="entry name" value="NAD_binding_10"/>
    <property type="match status" value="1"/>
</dbReference>
<dbReference type="InterPro" id="IPR051606">
    <property type="entry name" value="Polyketide_Oxido-like"/>
</dbReference>
<dbReference type="GO" id="GO:0016646">
    <property type="term" value="F:oxidoreductase activity, acting on the CH-NH group of donors, NAD or NADP as acceptor"/>
    <property type="evidence" value="ECO:0007669"/>
    <property type="project" value="TreeGrafter"/>
</dbReference>
<reference evidence="2 3" key="1">
    <citation type="submission" date="2018-11" db="EMBL/GenBank/DDBJ databases">
        <title>Sequencing the genomes of 1000 actinobacteria strains.</title>
        <authorList>
            <person name="Klenk H.-P."/>
        </authorList>
    </citation>
    <scope>NUCLEOTIDE SEQUENCE [LARGE SCALE GENOMIC DNA]</scope>
    <source>
        <strain evidence="2 3">DSM 44781</strain>
    </source>
</reference>
<dbReference type="InterPro" id="IPR016040">
    <property type="entry name" value="NAD(P)-bd_dom"/>
</dbReference>
<proteinExistence type="predicted"/>
<evidence type="ECO:0000259" key="1">
    <source>
        <dbReference type="Pfam" id="PF13460"/>
    </source>
</evidence>